<feature type="signal peptide" evidence="8">
    <location>
        <begin position="1"/>
        <end position="22"/>
    </location>
</feature>
<dbReference type="GO" id="GO:0000272">
    <property type="term" value="P:polysaccharide catabolic process"/>
    <property type="evidence" value="ECO:0007669"/>
    <property type="project" value="TreeGrafter"/>
</dbReference>
<evidence type="ECO:0000256" key="2">
    <source>
        <dbReference type="ARBA" id="ARBA00007186"/>
    </source>
</evidence>
<dbReference type="Pfam" id="PF22848">
    <property type="entry name" value="ASD1_dom"/>
    <property type="match status" value="1"/>
</dbReference>
<dbReference type="Gene3D" id="2.60.40.1180">
    <property type="entry name" value="Golgi alpha-mannosidase II"/>
    <property type="match status" value="1"/>
</dbReference>
<evidence type="ECO:0000313" key="10">
    <source>
        <dbReference type="EMBL" id="QNI35007.1"/>
    </source>
</evidence>
<dbReference type="GO" id="GO:0046373">
    <property type="term" value="P:L-arabinose metabolic process"/>
    <property type="evidence" value="ECO:0007669"/>
    <property type="project" value="InterPro"/>
</dbReference>
<organism evidence="10 11">
    <name type="scientific">Alloacidobacterium dinghuense</name>
    <dbReference type="NCBI Taxonomy" id="2763107"/>
    <lineage>
        <taxon>Bacteria</taxon>
        <taxon>Pseudomonadati</taxon>
        <taxon>Acidobacteriota</taxon>
        <taxon>Terriglobia</taxon>
        <taxon>Terriglobales</taxon>
        <taxon>Acidobacteriaceae</taxon>
        <taxon>Alloacidobacterium</taxon>
    </lineage>
</organism>
<dbReference type="GO" id="GO:0046556">
    <property type="term" value="F:alpha-L-arabinofuranosidase activity"/>
    <property type="evidence" value="ECO:0007669"/>
    <property type="project" value="UniProtKB-EC"/>
</dbReference>
<evidence type="ECO:0000256" key="4">
    <source>
        <dbReference type="ARBA" id="ARBA00012670"/>
    </source>
</evidence>
<reference evidence="10 11" key="1">
    <citation type="submission" date="2020-08" db="EMBL/GenBank/DDBJ databases">
        <title>Edaphobacter telluris sp. nov. and Acidobacterium dinghuensis sp. nov., two acidobacteria isolated from forest soil.</title>
        <authorList>
            <person name="Fu J."/>
            <person name="Qiu L."/>
        </authorList>
    </citation>
    <scope>NUCLEOTIDE SEQUENCE [LARGE SCALE GENOMIC DNA]</scope>
    <source>
        <strain evidence="10">4Y35</strain>
    </source>
</reference>
<dbReference type="Gene3D" id="3.20.20.80">
    <property type="entry name" value="Glycosidases"/>
    <property type="match status" value="1"/>
</dbReference>
<comment type="subunit">
    <text evidence="3">Homohexamer; trimer of dimers.</text>
</comment>
<keyword evidence="7" id="KW-0326">Glycosidase</keyword>
<evidence type="ECO:0000313" key="11">
    <source>
        <dbReference type="Proteomes" id="UP000515312"/>
    </source>
</evidence>
<keyword evidence="5" id="KW-0378">Hydrolase</keyword>
<keyword evidence="6" id="KW-0119">Carbohydrate metabolism</keyword>
<dbReference type="SUPFAM" id="SSF51445">
    <property type="entry name" value="(Trans)glycosidases"/>
    <property type="match status" value="1"/>
</dbReference>
<dbReference type="SUPFAM" id="SSF51011">
    <property type="entry name" value="Glycosyl hydrolase domain"/>
    <property type="match status" value="1"/>
</dbReference>
<evidence type="ECO:0000256" key="8">
    <source>
        <dbReference type="SAM" id="SignalP"/>
    </source>
</evidence>
<comment type="catalytic activity">
    <reaction evidence="1">
        <text>Hydrolysis of terminal non-reducing alpha-L-arabinofuranoside residues in alpha-L-arabinosides.</text>
        <dbReference type="EC" id="3.2.1.55"/>
    </reaction>
</comment>
<dbReference type="Gene3D" id="2.60.120.260">
    <property type="entry name" value="Galactose-binding domain-like"/>
    <property type="match status" value="1"/>
</dbReference>
<sequence>MRAVFTELITLLGVCVPINAAAQITVNQAIPSTATIQVDASRPAGSTIPRTIFGSFLEPIGNSTYNGLWAEVLQNPSLEAGLWSAGNVSRMLHDEPTLTRASELGLPLPWEPLDPNQGNRYELRYGTAANSWRSLVIMGVPGEPTGIRQKVYLPVHRTLEYKGSLYARHLSGPSAVTVSIRQRNGTEALASAHIDTASSAWTKYTFDLRLPDGKLHRLDPADFVVQLEGEERVEVDQFSLMPADALDGLDPDEVAMAKAMETPLVRFGGNFTSGYHWQDGVGPRDKRVNMLNAAWGIPEYNTFGTDEFLYFCSLIGAEPQVALNLGSGTPKEAADWVRYIDDHWHKHSGLTWELGNELWGNWNTGYPTLEQLAGRTLAFSKAVRGVDPQAVLIATGADPDGYTKWNATQLSNPANTFNYLSTHFVVTNTDTRTPHASTDFITQAAFALPIGLEEKLKEMQQQVNSVPAFANKTHIAFTEWLFIGNRPGTPSFRNMGGAIDAGGFFNMLMRNSAIVPVSDMTGIMEFAGIWKGRSQVYAAPSYYVFKMYSTAHATRPVGVEVQSGSYSVQHGVGRIPDISNVPYLDVVAALNDQGDTLTLFCVNRSLETDIPAAIKIAGFAATQVAEIQTLHAVGISDGNDEDNPELVVPENSEGRLTQNRLEHIYPHESVTRIVLKRSQ</sequence>
<feature type="chain" id="PRO_5029007435" description="non-reducing end alpha-L-arabinofuranosidase" evidence="8">
    <location>
        <begin position="23"/>
        <end position="679"/>
    </location>
</feature>
<name>A0A7G8BR37_9BACT</name>
<dbReference type="Pfam" id="PF06964">
    <property type="entry name" value="Alpha-L-AF_C"/>
    <property type="match status" value="1"/>
</dbReference>
<evidence type="ECO:0000256" key="7">
    <source>
        <dbReference type="ARBA" id="ARBA00023295"/>
    </source>
</evidence>
<dbReference type="InterPro" id="IPR010720">
    <property type="entry name" value="Alpha-L-AF_C"/>
</dbReference>
<dbReference type="EC" id="3.2.1.55" evidence="4"/>
<dbReference type="Proteomes" id="UP000515312">
    <property type="component" value="Chromosome"/>
</dbReference>
<gene>
    <name evidence="10" type="ORF">H7849_15080</name>
</gene>
<dbReference type="PANTHER" id="PTHR43576">
    <property type="entry name" value="ALPHA-L-ARABINOFURANOSIDASE C-RELATED"/>
    <property type="match status" value="1"/>
</dbReference>
<dbReference type="InterPro" id="IPR055235">
    <property type="entry name" value="ASD1_cat"/>
</dbReference>
<dbReference type="PANTHER" id="PTHR43576:SF3">
    <property type="entry name" value="ALPHA-L-ARABINOFURANOSIDASE C"/>
    <property type="match status" value="1"/>
</dbReference>
<evidence type="ECO:0000256" key="6">
    <source>
        <dbReference type="ARBA" id="ARBA00023277"/>
    </source>
</evidence>
<dbReference type="KEGG" id="adin:H7849_15080"/>
<evidence type="ECO:0000259" key="9">
    <source>
        <dbReference type="SMART" id="SM00813"/>
    </source>
</evidence>
<accession>A0A7G8BR37</accession>
<dbReference type="InterPro" id="IPR017853">
    <property type="entry name" value="GH"/>
</dbReference>
<dbReference type="AlphaFoldDB" id="A0A7G8BR37"/>
<dbReference type="InterPro" id="IPR013780">
    <property type="entry name" value="Glyco_hydro_b"/>
</dbReference>
<feature type="domain" description="Alpha-L-arabinofuranosidase C-terminal" evidence="9">
    <location>
        <begin position="478"/>
        <end position="669"/>
    </location>
</feature>
<evidence type="ECO:0000256" key="3">
    <source>
        <dbReference type="ARBA" id="ARBA00011165"/>
    </source>
</evidence>
<dbReference type="SMART" id="SM00813">
    <property type="entry name" value="Alpha-L-AF_C"/>
    <property type="match status" value="1"/>
</dbReference>
<keyword evidence="8" id="KW-0732">Signal</keyword>
<dbReference type="EMBL" id="CP060394">
    <property type="protein sequence ID" value="QNI35007.1"/>
    <property type="molecule type" value="Genomic_DNA"/>
</dbReference>
<evidence type="ECO:0000256" key="5">
    <source>
        <dbReference type="ARBA" id="ARBA00022801"/>
    </source>
</evidence>
<evidence type="ECO:0000256" key="1">
    <source>
        <dbReference type="ARBA" id="ARBA00001462"/>
    </source>
</evidence>
<keyword evidence="11" id="KW-1185">Reference proteome</keyword>
<protein>
    <recommendedName>
        <fullName evidence="4">non-reducing end alpha-L-arabinofuranosidase</fullName>
        <ecNumber evidence="4">3.2.1.55</ecNumber>
    </recommendedName>
</protein>
<comment type="similarity">
    <text evidence="2">Belongs to the glycosyl hydrolase 51 family.</text>
</comment>
<proteinExistence type="inferred from homology"/>